<keyword evidence="4 6" id="KW-1133">Transmembrane helix</keyword>
<keyword evidence="5 6" id="KW-0472">Membrane</keyword>
<dbReference type="InterPro" id="IPR000620">
    <property type="entry name" value="EamA_dom"/>
</dbReference>
<dbReference type="Proteomes" id="UP000680714">
    <property type="component" value="Unassembled WGS sequence"/>
</dbReference>
<keyword evidence="9" id="KW-1185">Reference proteome</keyword>
<name>A0ABS5IGR4_9PROT</name>
<reference evidence="8 9" key="1">
    <citation type="submission" date="2021-04" db="EMBL/GenBank/DDBJ databases">
        <title>Magnetospirillum sulfuroxidans sp. nov., a facultative chemolithoautotrophic sulfur-oxidizing alphaproteobacterium isolated from freshwater sediment and proposals for Paramagetospirillum gen. nov., and Magnetospirillaceae fam. nov.</title>
        <authorList>
            <person name="Koziaeva V."/>
            <person name="Geelhoed J.S."/>
            <person name="Sorokin D.Y."/>
            <person name="Grouzdev D.S."/>
        </authorList>
    </citation>
    <scope>NUCLEOTIDE SEQUENCE [LARGE SCALE GENOMIC DNA]</scope>
    <source>
        <strain evidence="8 9">J10</strain>
    </source>
</reference>
<dbReference type="InterPro" id="IPR037185">
    <property type="entry name" value="EmrE-like"/>
</dbReference>
<evidence type="ECO:0000256" key="4">
    <source>
        <dbReference type="ARBA" id="ARBA00022989"/>
    </source>
</evidence>
<protein>
    <submittedName>
        <fullName evidence="8">DMT family transporter</fullName>
    </submittedName>
</protein>
<feature type="transmembrane region" description="Helical" evidence="6">
    <location>
        <begin position="64"/>
        <end position="84"/>
    </location>
</feature>
<feature type="transmembrane region" description="Helical" evidence="6">
    <location>
        <begin position="262"/>
        <end position="281"/>
    </location>
</feature>
<sequence>MRAIMALVAVAAILWGANFNLSKLVVQEMPPLLAGAGRFVLAAMVMGVMVAWQRQTVPLIRHFRAYAMLGLVGIGGFNLLFFMGMQMTSAVNGALIMAVNPLATAFLAALFLGERLSRRQMVAMPVALAGVAIVVLGGGASLSLSAGDALMLGANLSWAVYNVLSRRLMPAESGLVNTTGIMVMGAVVMSLAALVVGVPVRMPSPMAAQALVAMAIGGSALAYLFWNMGLARLGAGRTAVFLNLVPVSTMAIAAAGGQPPSMVQIIGAAVVLAAVSAPMVTTRRPLTVTG</sequence>
<evidence type="ECO:0000259" key="7">
    <source>
        <dbReference type="Pfam" id="PF00892"/>
    </source>
</evidence>
<dbReference type="PANTHER" id="PTHR32322:SF2">
    <property type="entry name" value="EAMA DOMAIN-CONTAINING PROTEIN"/>
    <property type="match status" value="1"/>
</dbReference>
<dbReference type="RefSeq" id="WP_211551055.1">
    <property type="nucleotide sequence ID" value="NZ_JAGTUF010000022.1"/>
</dbReference>
<comment type="subcellular location">
    <subcellularLocation>
        <location evidence="1">Membrane</location>
        <topology evidence="1">Multi-pass membrane protein</topology>
    </subcellularLocation>
</comment>
<evidence type="ECO:0000313" key="8">
    <source>
        <dbReference type="EMBL" id="MBR9973377.1"/>
    </source>
</evidence>
<evidence type="ECO:0000313" key="9">
    <source>
        <dbReference type="Proteomes" id="UP000680714"/>
    </source>
</evidence>
<comment type="similarity">
    <text evidence="2">Belongs to the EamA transporter family.</text>
</comment>
<feature type="transmembrane region" description="Helical" evidence="6">
    <location>
        <begin position="206"/>
        <end position="226"/>
    </location>
</feature>
<feature type="transmembrane region" description="Helical" evidence="6">
    <location>
        <begin position="32"/>
        <end position="52"/>
    </location>
</feature>
<feature type="transmembrane region" description="Helical" evidence="6">
    <location>
        <begin position="176"/>
        <end position="200"/>
    </location>
</feature>
<evidence type="ECO:0000256" key="2">
    <source>
        <dbReference type="ARBA" id="ARBA00007362"/>
    </source>
</evidence>
<evidence type="ECO:0000256" key="3">
    <source>
        <dbReference type="ARBA" id="ARBA00022692"/>
    </source>
</evidence>
<dbReference type="InterPro" id="IPR050638">
    <property type="entry name" value="AA-Vitamin_Transporters"/>
</dbReference>
<feature type="domain" description="EamA" evidence="7">
    <location>
        <begin position="147"/>
        <end position="275"/>
    </location>
</feature>
<keyword evidence="3 6" id="KW-0812">Transmembrane</keyword>
<gene>
    <name evidence="8" type="ORF">KEC16_16755</name>
</gene>
<evidence type="ECO:0000256" key="1">
    <source>
        <dbReference type="ARBA" id="ARBA00004141"/>
    </source>
</evidence>
<feature type="transmembrane region" description="Helical" evidence="6">
    <location>
        <begin position="121"/>
        <end position="140"/>
    </location>
</feature>
<accession>A0ABS5IGR4</accession>
<dbReference type="SUPFAM" id="SSF103481">
    <property type="entry name" value="Multidrug resistance efflux transporter EmrE"/>
    <property type="match status" value="2"/>
</dbReference>
<dbReference type="EMBL" id="JAGTUF010000022">
    <property type="protein sequence ID" value="MBR9973377.1"/>
    <property type="molecule type" value="Genomic_DNA"/>
</dbReference>
<feature type="domain" description="EamA" evidence="7">
    <location>
        <begin position="5"/>
        <end position="135"/>
    </location>
</feature>
<comment type="caution">
    <text evidence="8">The sequence shown here is derived from an EMBL/GenBank/DDBJ whole genome shotgun (WGS) entry which is preliminary data.</text>
</comment>
<dbReference type="Pfam" id="PF00892">
    <property type="entry name" value="EamA"/>
    <property type="match status" value="2"/>
</dbReference>
<dbReference type="PANTHER" id="PTHR32322">
    <property type="entry name" value="INNER MEMBRANE TRANSPORTER"/>
    <property type="match status" value="1"/>
</dbReference>
<evidence type="ECO:0000256" key="6">
    <source>
        <dbReference type="SAM" id="Phobius"/>
    </source>
</evidence>
<feature type="transmembrane region" description="Helical" evidence="6">
    <location>
        <begin position="238"/>
        <end position="256"/>
    </location>
</feature>
<proteinExistence type="inferred from homology"/>
<feature type="transmembrane region" description="Helical" evidence="6">
    <location>
        <begin position="90"/>
        <end position="112"/>
    </location>
</feature>
<evidence type="ECO:0000256" key="5">
    <source>
        <dbReference type="ARBA" id="ARBA00023136"/>
    </source>
</evidence>
<organism evidence="8 9">
    <name type="scientific">Magnetospirillum sulfuroxidans</name>
    <dbReference type="NCBI Taxonomy" id="611300"/>
    <lineage>
        <taxon>Bacteria</taxon>
        <taxon>Pseudomonadati</taxon>
        <taxon>Pseudomonadota</taxon>
        <taxon>Alphaproteobacteria</taxon>
        <taxon>Rhodospirillales</taxon>
        <taxon>Rhodospirillaceae</taxon>
        <taxon>Magnetospirillum</taxon>
    </lineage>
</organism>